<name>B3T020_9ZZZZ</name>
<keyword evidence="5" id="KW-0808">Transferase</keyword>
<keyword evidence="2" id="KW-0560">Oxidoreductase</keyword>
<dbReference type="InterPro" id="IPR042204">
    <property type="entry name" value="2Fe-2S-bd_N"/>
</dbReference>
<dbReference type="PIRSF" id="PIRSF037980">
    <property type="entry name" value="SoxA"/>
    <property type="match status" value="1"/>
</dbReference>
<dbReference type="InterPro" id="IPR041117">
    <property type="entry name" value="SoxA_A3"/>
</dbReference>
<dbReference type="PRINTS" id="PR00411">
    <property type="entry name" value="PNDRDTASEI"/>
</dbReference>
<feature type="domain" description="GCVT N-terminal" evidence="3">
    <location>
        <begin position="614"/>
        <end position="884"/>
    </location>
</feature>
<dbReference type="Pfam" id="PF01571">
    <property type="entry name" value="GCV_T"/>
    <property type="match status" value="1"/>
</dbReference>
<dbReference type="Gene3D" id="3.30.1360.120">
    <property type="entry name" value="Probable tRNA modification gtpase trme, domain 1"/>
    <property type="match status" value="1"/>
</dbReference>
<dbReference type="Gene3D" id="3.10.20.440">
    <property type="entry name" value="2Fe-2S iron-sulphur cluster binding domain, sarcosine oxidase, alpha subunit, N-terminal domain"/>
    <property type="match status" value="1"/>
</dbReference>
<accession>B3T020</accession>
<evidence type="ECO:0000313" key="5">
    <source>
        <dbReference type="EMBL" id="ABZ05929.1"/>
    </source>
</evidence>
<dbReference type="Gene3D" id="3.50.50.60">
    <property type="entry name" value="FAD/NAD(P)-binding domain"/>
    <property type="match status" value="1"/>
</dbReference>
<comment type="similarity">
    <text evidence="1">Belongs to the GcvT family.</text>
</comment>
<dbReference type="PANTHER" id="PTHR43757:SF2">
    <property type="entry name" value="AMINOMETHYLTRANSFERASE, MITOCHONDRIAL"/>
    <property type="match status" value="1"/>
</dbReference>
<dbReference type="PRINTS" id="PR00368">
    <property type="entry name" value="FADPNR"/>
</dbReference>
<dbReference type="GO" id="GO:0046653">
    <property type="term" value="P:tetrahydrofolate metabolic process"/>
    <property type="evidence" value="ECO:0007669"/>
    <property type="project" value="InterPro"/>
</dbReference>
<dbReference type="AlphaFoldDB" id="B3T020"/>
<dbReference type="Pfam" id="PF13510">
    <property type="entry name" value="Fer2_4"/>
    <property type="match status" value="1"/>
</dbReference>
<evidence type="ECO:0000259" key="4">
    <source>
        <dbReference type="Pfam" id="PF17806"/>
    </source>
</evidence>
<dbReference type="Pfam" id="PF17806">
    <property type="entry name" value="SO_alpha_A3"/>
    <property type="match status" value="1"/>
</dbReference>
<dbReference type="InterPro" id="IPR027266">
    <property type="entry name" value="TrmE/GcvT-like"/>
</dbReference>
<dbReference type="InterPro" id="IPR006277">
    <property type="entry name" value="Sarcosine_oxidase_asu"/>
</dbReference>
<dbReference type="SUPFAM" id="SSF51905">
    <property type="entry name" value="FAD/NAD(P)-binding domain"/>
    <property type="match status" value="1"/>
</dbReference>
<organism evidence="5">
    <name type="scientific">uncultured marine microorganism HF4000_001B09</name>
    <dbReference type="NCBI Taxonomy" id="455502"/>
    <lineage>
        <taxon>unclassified sequences</taxon>
        <taxon>environmental samples</taxon>
    </lineage>
</organism>
<dbReference type="Pfam" id="PF12831">
    <property type="entry name" value="FAD_oxidored"/>
    <property type="match status" value="1"/>
</dbReference>
<evidence type="ECO:0000259" key="3">
    <source>
        <dbReference type="Pfam" id="PF01571"/>
    </source>
</evidence>
<dbReference type="PANTHER" id="PTHR43757">
    <property type="entry name" value="AMINOMETHYLTRANSFERASE"/>
    <property type="match status" value="1"/>
</dbReference>
<reference evidence="5" key="1">
    <citation type="journal article" date="2008" name="ISME J.">
        <title>Genomic patterns of recombination, clonal divergence and environment in marine microbial populations.</title>
        <authorList>
            <person name="Konstantinidis K.T."/>
            <person name="Delong E.F."/>
        </authorList>
    </citation>
    <scope>NUCLEOTIDE SEQUENCE</scope>
</reference>
<evidence type="ECO:0000256" key="1">
    <source>
        <dbReference type="ARBA" id="ARBA00008609"/>
    </source>
</evidence>
<dbReference type="Gene3D" id="1.10.10.1100">
    <property type="entry name" value="BFD-like [2Fe-2S]-binding domain"/>
    <property type="match status" value="1"/>
</dbReference>
<protein>
    <submittedName>
        <fullName evidence="5">Putative glycine cleavage T-protein (Aminomethyl transferase)</fullName>
    </submittedName>
</protein>
<proteinExistence type="inferred from homology"/>
<dbReference type="SUPFAM" id="SSF103025">
    <property type="entry name" value="Folate-binding domain"/>
    <property type="match status" value="1"/>
</dbReference>
<evidence type="ECO:0000256" key="2">
    <source>
        <dbReference type="ARBA" id="ARBA00023002"/>
    </source>
</evidence>
<dbReference type="GO" id="GO:0016740">
    <property type="term" value="F:transferase activity"/>
    <property type="evidence" value="ECO:0007669"/>
    <property type="project" value="UniProtKB-KW"/>
</dbReference>
<gene>
    <name evidence="5" type="ORF">ALOHA_HF4000001B09ctg1g23</name>
</gene>
<dbReference type="InterPro" id="IPR041854">
    <property type="entry name" value="BFD-like_2Fe2S-bd_dom_sf"/>
</dbReference>
<sequence length="998" mass="111642">MSQKYRLDNIGYINRDKKISFTFNGKKYFGYEGDTLASALLANGIHLVGRSFKYHRPRGFFGAGVDEPNAKVQLYKGAKTEPNANATEVELVEGLIVKSQNCWPSVSFDFGAINNLFQKFFPAGFYYKTFMWPKSFWYKVYEPIIRKAAGLGVAPLKPDPDRYEHKYEYCDVLIAGSGPSGLASALAAAKNGARVILAEDKSRFGGSLLVDEVTIGNKKGKEWADEAISQLKSMPNVIVKNRSQVFGYYDHNMMVMFEKTRDHIENPNKFTPRQKLWYIRAKEIVISTGSLERPLIFGNNDRPGILLSSAAKEYLKVYGVLVGRKPIIFTNNDSAYDTAIEFKKNGINPLVVDTRTNSDSSVISEAKNLNIDIKFSHGIANTKGHLKVNSATIGKFNSDKSSYENLEEVSCDCICVSGNWTPTVHLSSQSGNKLKFNETIDAFIPSQSRQKESTIGSANGSFTLKQALEDGFNKGFELSNKITNKNSKSTAPTSNERSYGEHDKFWCMPLPKNKHYKRFVDFQNDVAVSDIELAVREGFRSIEHVKRYTTLGMATDQGKTSNLNGLQLVSNIEGKIVPEVGYTTFRPPYTAVTIGTIVGREVGKHYRPTRKSPMHEWHEKNNAVFVDAGLWLRPRYYKQDNESLEEAAKREANNVRKNVGVCDVTSLGKIDIKGPDTAEFLNRIYTNAWMKLPVGKARYGVMLREDGIVFDDGTTTRISENHFHMTTTTAQAVNVLAHLEYYLQVVWPELNVNVLSTTEQWAGAALAGPNSRELLSKLFPETNILNEALPFMGYKESDLFGVPARIFRISFSGELAYEINVESSYGTFMWEKIIEFGQEMNIEPYGTEALSTLRIEMGHVAGSELDGRTIPYDVSLEGMLSKKKDFIGKRSLTREAFLNPKREKVVGVIPLDKKTTIPEGSHLVKDGNASSPNPKLGHVSASCWSVEYNNPFSLAIIQDGKNRIGEKLYAVSPLNNKNIAVEIVSSHYVDPKGERVRS</sequence>
<dbReference type="NCBIfam" id="TIGR01372">
    <property type="entry name" value="soxA"/>
    <property type="match status" value="1"/>
</dbReference>
<dbReference type="GO" id="GO:0008115">
    <property type="term" value="F:sarcosine oxidase activity"/>
    <property type="evidence" value="ECO:0007669"/>
    <property type="project" value="InterPro"/>
</dbReference>
<dbReference type="SUPFAM" id="SSF101790">
    <property type="entry name" value="Aminomethyltransferase beta-barrel domain"/>
    <property type="match status" value="1"/>
</dbReference>
<feature type="domain" description="SoxA A3" evidence="4">
    <location>
        <begin position="517"/>
        <end position="597"/>
    </location>
</feature>
<dbReference type="InterPro" id="IPR036188">
    <property type="entry name" value="FAD/NAD-bd_sf"/>
</dbReference>
<dbReference type="InterPro" id="IPR006222">
    <property type="entry name" value="GCVT_N"/>
</dbReference>
<dbReference type="EMBL" id="EU016561">
    <property type="protein sequence ID" value="ABZ05929.1"/>
    <property type="molecule type" value="Genomic_DNA"/>
</dbReference>
<dbReference type="InterPro" id="IPR029043">
    <property type="entry name" value="GcvT/YgfZ_C"/>
</dbReference>
<dbReference type="InterPro" id="IPR028896">
    <property type="entry name" value="GcvT/YgfZ/DmdA"/>
</dbReference>